<keyword evidence="2" id="KW-1185">Reference proteome</keyword>
<dbReference type="EMBL" id="CP007155">
    <property type="protein sequence ID" value="AHH97058.1"/>
    <property type="molecule type" value="Genomic_DNA"/>
</dbReference>
<dbReference type="SUPFAM" id="SSF82171">
    <property type="entry name" value="DPP6 N-terminal domain-like"/>
    <property type="match status" value="1"/>
</dbReference>
<dbReference type="eggNOG" id="COG0823">
    <property type="taxonomic scope" value="Bacteria"/>
</dbReference>
<evidence type="ECO:0000313" key="1">
    <source>
        <dbReference type="EMBL" id="AHH97058.1"/>
    </source>
</evidence>
<protein>
    <submittedName>
        <fullName evidence="1">Uncharacterized protein</fullName>
    </submittedName>
</protein>
<dbReference type="Proteomes" id="UP000019225">
    <property type="component" value="Chromosome"/>
</dbReference>
<organism evidence="1 2">
    <name type="scientific">Kutzneria albida DSM 43870</name>
    <dbReference type="NCBI Taxonomy" id="1449976"/>
    <lineage>
        <taxon>Bacteria</taxon>
        <taxon>Bacillati</taxon>
        <taxon>Actinomycetota</taxon>
        <taxon>Actinomycetes</taxon>
        <taxon>Pseudonocardiales</taxon>
        <taxon>Pseudonocardiaceae</taxon>
        <taxon>Kutzneria</taxon>
    </lineage>
</organism>
<dbReference type="PATRIC" id="fig|1449976.3.peg.3720"/>
<dbReference type="KEGG" id="kal:KALB_3694"/>
<evidence type="ECO:0000313" key="2">
    <source>
        <dbReference type="Proteomes" id="UP000019225"/>
    </source>
</evidence>
<dbReference type="InterPro" id="IPR011659">
    <property type="entry name" value="WD40"/>
</dbReference>
<dbReference type="AlphaFoldDB" id="W5W7C0"/>
<gene>
    <name evidence="1" type="ORF">KALB_3694</name>
</gene>
<proteinExistence type="predicted"/>
<dbReference type="STRING" id="1449976.KALB_3694"/>
<dbReference type="Gene3D" id="2.120.10.30">
    <property type="entry name" value="TolB, C-terminal domain"/>
    <property type="match status" value="1"/>
</dbReference>
<dbReference type="InterPro" id="IPR011042">
    <property type="entry name" value="6-blade_b-propeller_TolB-like"/>
</dbReference>
<dbReference type="OrthoDB" id="9808778at2"/>
<accession>W5W7C0</accession>
<sequence>MKILLAVLAVLALVGGGTLYVLNARQEVQADSVVTAVITPEQLPFRDKSGQVALAPRTDPGGQRTLTGLHCDRFHFAAKTAVCLRVRAGALTPTTDVIVLDEKLHERQRVEIPGTPSRARVSPDGRIVAWTAFVTGDSYATTGFSTRAGLLDLSDGQLVKTIEELPVLKDGRRYFAADVNYWGITFARDNATFYATMASKGSTYLVRGDYPSYRGKVLRDNVECPSLSPDGSHLVFKKKVAEGDQPWRLYTLDLATMRETPLAETHSVDDQAAWLDEHTVLYGLGGDVWAVPADGSGAPRQLIAGASSPGV</sequence>
<dbReference type="RefSeq" id="WP_030111213.1">
    <property type="nucleotide sequence ID" value="NZ_CP007155.1"/>
</dbReference>
<name>W5W7C0_9PSEU</name>
<reference evidence="1 2" key="1">
    <citation type="journal article" date="2014" name="BMC Genomics">
        <title>Complete genome sequence of producer of the glycopeptide antibiotic Aculeximycin Kutzneria albida DSM 43870T, a representative of minor genus of Pseudonocardiaceae.</title>
        <authorList>
            <person name="Rebets Y."/>
            <person name="Tokovenko B."/>
            <person name="Lushchyk I."/>
            <person name="Ruckert C."/>
            <person name="Zaburannyi N."/>
            <person name="Bechthold A."/>
            <person name="Kalinowski J."/>
            <person name="Luzhetskyy A."/>
        </authorList>
    </citation>
    <scope>NUCLEOTIDE SEQUENCE [LARGE SCALE GENOMIC DNA]</scope>
    <source>
        <strain evidence="1">DSM 43870</strain>
    </source>
</reference>
<dbReference type="Pfam" id="PF07676">
    <property type="entry name" value="PD40"/>
    <property type="match status" value="1"/>
</dbReference>
<dbReference type="HOGENOM" id="CLU_070328_0_0_11"/>